<keyword evidence="1" id="KW-0677">Repeat</keyword>
<evidence type="ECO:0000256" key="2">
    <source>
        <dbReference type="PROSITE-ProRule" id="PRU00708"/>
    </source>
</evidence>
<evidence type="ECO:0000313" key="5">
    <source>
        <dbReference type="Proteomes" id="UP001412067"/>
    </source>
</evidence>
<dbReference type="PANTHER" id="PTHR47926">
    <property type="entry name" value="PENTATRICOPEPTIDE REPEAT-CONTAINING PROTEIN"/>
    <property type="match status" value="1"/>
</dbReference>
<dbReference type="PANTHER" id="PTHR47926:SF401">
    <property type="entry name" value="PENTATRICOPEPTIDE REPEAT-CONTAINING PROTEIN"/>
    <property type="match status" value="1"/>
</dbReference>
<dbReference type="PROSITE" id="PS51375">
    <property type="entry name" value="PPR"/>
    <property type="match status" value="4"/>
</dbReference>
<dbReference type="Gene3D" id="1.25.40.10">
    <property type="entry name" value="Tetratricopeptide repeat domain"/>
    <property type="match status" value="3"/>
</dbReference>
<dbReference type="NCBIfam" id="TIGR00756">
    <property type="entry name" value="PPR"/>
    <property type="match status" value="3"/>
</dbReference>
<dbReference type="EMBL" id="JBBWWR010000017">
    <property type="protein sequence ID" value="KAK8946145.1"/>
    <property type="molecule type" value="Genomic_DNA"/>
</dbReference>
<feature type="repeat" description="PPR" evidence="2">
    <location>
        <begin position="249"/>
        <end position="283"/>
    </location>
</feature>
<gene>
    <name evidence="4" type="primary">PCMP-H88</name>
    <name evidence="4" type="ORF">KSP40_PGU007906</name>
</gene>
<reference evidence="4 5" key="1">
    <citation type="journal article" date="2022" name="Nat. Plants">
        <title>Genomes of leafy and leafless Platanthera orchids illuminate the evolution of mycoheterotrophy.</title>
        <authorList>
            <person name="Li M.H."/>
            <person name="Liu K.W."/>
            <person name="Li Z."/>
            <person name="Lu H.C."/>
            <person name="Ye Q.L."/>
            <person name="Zhang D."/>
            <person name="Wang J.Y."/>
            <person name="Li Y.F."/>
            <person name="Zhong Z.M."/>
            <person name="Liu X."/>
            <person name="Yu X."/>
            <person name="Liu D.K."/>
            <person name="Tu X.D."/>
            <person name="Liu B."/>
            <person name="Hao Y."/>
            <person name="Liao X.Y."/>
            <person name="Jiang Y.T."/>
            <person name="Sun W.H."/>
            <person name="Chen J."/>
            <person name="Chen Y.Q."/>
            <person name="Ai Y."/>
            <person name="Zhai J.W."/>
            <person name="Wu S.S."/>
            <person name="Zhou Z."/>
            <person name="Hsiao Y.Y."/>
            <person name="Wu W.L."/>
            <person name="Chen Y.Y."/>
            <person name="Lin Y.F."/>
            <person name="Hsu J.L."/>
            <person name="Li C.Y."/>
            <person name="Wang Z.W."/>
            <person name="Zhao X."/>
            <person name="Zhong W.Y."/>
            <person name="Ma X.K."/>
            <person name="Ma L."/>
            <person name="Huang J."/>
            <person name="Chen G.Z."/>
            <person name="Huang M.Z."/>
            <person name="Huang L."/>
            <person name="Peng D.H."/>
            <person name="Luo Y.B."/>
            <person name="Zou S.Q."/>
            <person name="Chen S.P."/>
            <person name="Lan S."/>
            <person name="Tsai W.C."/>
            <person name="Van de Peer Y."/>
            <person name="Liu Z.J."/>
        </authorList>
    </citation>
    <scope>NUCLEOTIDE SEQUENCE [LARGE SCALE GENOMIC DNA]</scope>
    <source>
        <strain evidence="4">Lor288</strain>
    </source>
</reference>
<dbReference type="Proteomes" id="UP001412067">
    <property type="component" value="Unassembled WGS sequence"/>
</dbReference>
<feature type="compositionally biased region" description="Basic residues" evidence="3">
    <location>
        <begin position="1"/>
        <end position="14"/>
    </location>
</feature>
<comment type="caution">
    <text evidence="4">The sequence shown here is derived from an EMBL/GenBank/DDBJ whole genome shotgun (WGS) entry which is preliminary data.</text>
</comment>
<dbReference type="InterPro" id="IPR046848">
    <property type="entry name" value="E_motif"/>
</dbReference>
<evidence type="ECO:0000256" key="1">
    <source>
        <dbReference type="ARBA" id="ARBA00022737"/>
    </source>
</evidence>
<dbReference type="Pfam" id="PF13041">
    <property type="entry name" value="PPR_2"/>
    <property type="match status" value="2"/>
</dbReference>
<sequence>MRRAKTHAQAKKRAPGQPQGGRGRWSFGCDFPPALPEGTPAPATFSGAALLAGLINRCQSIRELHQIHTQIITLPHLSRRAATSLLSRLLFFCATTPSTFNLSYASNLFQSILSPTLFDFNAFIRTQSSSSIPSRCPLSIYIQMLAGGIHPDHLTLPFLLKFCSLQPGPIAGQSLHGHVVKLGFQDDIYIQNTMVLMYCSCRIISSAHKLFDRMPKRDLVSKNSLLTGYLRSGELDAALNLFSGMEEKNVRTWNSIITGLVHGGQARKALNLFQEMQFAGSESIKPDKITIASVISACSFLGALDQGKWLHSYLRRNSLDFDVVIQTALVDMYGKCGSLADAQQVFGEMPEKDVFSWTAMISALAVHGSGDEASLIFDQMVGLGFSPNHVTFGALLVAFAHSGSVEKGRFYFAVMKRVYSLEPQLHHYASMIDLLGRAGLFSEAETLIESMPMEPDSFVWGALLGACRMHGNVDLGERIADHMIRLDPLNHAFYIVLSDIYANARRYECVKRIRNLMKGKGVKKASPGCSMIEVDGRVCEFSLKGTAEELLKEIEWVLDGINGILRSPNCGKFCYYDGRSALSWTVGTRSS</sequence>
<proteinExistence type="predicted"/>
<keyword evidence="5" id="KW-1185">Reference proteome</keyword>
<evidence type="ECO:0000313" key="4">
    <source>
        <dbReference type="EMBL" id="KAK8946145.1"/>
    </source>
</evidence>
<feature type="repeat" description="PPR" evidence="2">
    <location>
        <begin position="353"/>
        <end position="387"/>
    </location>
</feature>
<dbReference type="InterPro" id="IPR046960">
    <property type="entry name" value="PPR_At4g14850-like_plant"/>
</dbReference>
<dbReference type="Pfam" id="PF20431">
    <property type="entry name" value="E_motif"/>
    <property type="match status" value="1"/>
</dbReference>
<evidence type="ECO:0000256" key="3">
    <source>
        <dbReference type="SAM" id="MobiDB-lite"/>
    </source>
</evidence>
<dbReference type="InterPro" id="IPR011990">
    <property type="entry name" value="TPR-like_helical_dom_sf"/>
</dbReference>
<name>A0ABR2LPH3_9ASPA</name>
<feature type="region of interest" description="Disordered" evidence="3">
    <location>
        <begin position="1"/>
        <end position="24"/>
    </location>
</feature>
<protein>
    <submittedName>
        <fullName evidence="4">Pentatricopeptide repeat-containing protein</fullName>
    </submittedName>
</protein>
<organism evidence="4 5">
    <name type="scientific">Platanthera guangdongensis</name>
    <dbReference type="NCBI Taxonomy" id="2320717"/>
    <lineage>
        <taxon>Eukaryota</taxon>
        <taxon>Viridiplantae</taxon>
        <taxon>Streptophyta</taxon>
        <taxon>Embryophyta</taxon>
        <taxon>Tracheophyta</taxon>
        <taxon>Spermatophyta</taxon>
        <taxon>Magnoliopsida</taxon>
        <taxon>Liliopsida</taxon>
        <taxon>Asparagales</taxon>
        <taxon>Orchidaceae</taxon>
        <taxon>Orchidoideae</taxon>
        <taxon>Orchideae</taxon>
        <taxon>Orchidinae</taxon>
        <taxon>Platanthera</taxon>
    </lineage>
</organism>
<accession>A0ABR2LPH3</accession>
<feature type="repeat" description="PPR" evidence="2">
    <location>
        <begin position="322"/>
        <end position="352"/>
    </location>
</feature>
<feature type="repeat" description="PPR" evidence="2">
    <location>
        <begin position="218"/>
        <end position="248"/>
    </location>
</feature>
<dbReference type="InterPro" id="IPR002885">
    <property type="entry name" value="PPR_rpt"/>
</dbReference>
<dbReference type="Pfam" id="PF01535">
    <property type="entry name" value="PPR"/>
    <property type="match status" value="2"/>
</dbReference>